<proteinExistence type="predicted"/>
<dbReference type="EMBL" id="CP092418">
    <property type="protein sequence ID" value="USD19780.1"/>
    <property type="molecule type" value="Genomic_DNA"/>
</dbReference>
<dbReference type="RefSeq" id="WP_252081874.1">
    <property type="nucleotide sequence ID" value="NZ_CP092418.1"/>
</dbReference>
<protein>
    <submittedName>
        <fullName evidence="2">Ogr/Delta-like zinc finger family protein</fullName>
    </submittedName>
</protein>
<dbReference type="Proteomes" id="UP001055658">
    <property type="component" value="Chromosome"/>
</dbReference>
<name>A0ABY4V676_9GAMM</name>
<dbReference type="Pfam" id="PF04606">
    <property type="entry name" value="Ogr_Delta"/>
    <property type="match status" value="1"/>
</dbReference>
<evidence type="ECO:0000313" key="2">
    <source>
        <dbReference type="EMBL" id="USD19780.1"/>
    </source>
</evidence>
<gene>
    <name evidence="2" type="ORF">MJO52_11870</name>
</gene>
<keyword evidence="3" id="KW-1185">Reference proteome</keyword>
<evidence type="ECO:0000259" key="1">
    <source>
        <dbReference type="Pfam" id="PF04606"/>
    </source>
</evidence>
<evidence type="ECO:0000313" key="3">
    <source>
        <dbReference type="Proteomes" id="UP001055658"/>
    </source>
</evidence>
<organism evidence="2 3">
    <name type="scientific">Microbulbifer variabilis</name>
    <dbReference type="NCBI Taxonomy" id="266805"/>
    <lineage>
        <taxon>Bacteria</taxon>
        <taxon>Pseudomonadati</taxon>
        <taxon>Pseudomonadota</taxon>
        <taxon>Gammaproteobacteria</taxon>
        <taxon>Cellvibrionales</taxon>
        <taxon>Microbulbiferaceae</taxon>
        <taxon>Microbulbifer</taxon>
    </lineage>
</organism>
<accession>A0ABY4V676</accession>
<dbReference type="InterPro" id="IPR007684">
    <property type="entry name" value="Znf_Ogr/Delta"/>
</dbReference>
<sequence length="96" mass="10693">MDAVFIKDFGEDMQINCIKCGSKSVITSRNEVDPKLSQLYCACKNIKHCGHTFVMDLSFKHSISPSALDRSALLINLLKSIPTAEREKLFQLADSS</sequence>
<reference evidence="2" key="1">
    <citation type="submission" date="2022-02" db="EMBL/GenBank/DDBJ databases">
        <title>Coral-associated bacteria.</title>
        <authorList>
            <person name="Tang K."/>
            <person name="Wang X."/>
        </authorList>
    </citation>
    <scope>NUCLEOTIDE SEQUENCE</scope>
    <source>
        <strain evidence="2">SCSIO 43006</strain>
    </source>
</reference>
<feature type="domain" description="Zinc finger Ogr/Delta-type" evidence="1">
    <location>
        <begin position="16"/>
        <end position="63"/>
    </location>
</feature>